<dbReference type="PRINTS" id="PR00153">
    <property type="entry name" value="CSAPPISMRASE"/>
</dbReference>
<dbReference type="EMBL" id="UINC01027438">
    <property type="protein sequence ID" value="SVB06685.1"/>
    <property type="molecule type" value="Genomic_DNA"/>
</dbReference>
<keyword evidence="2" id="KW-0697">Rotamase</keyword>
<organism evidence="5">
    <name type="scientific">marine metagenome</name>
    <dbReference type="NCBI Taxonomy" id="408172"/>
    <lineage>
        <taxon>unclassified sequences</taxon>
        <taxon>metagenomes</taxon>
        <taxon>ecological metagenomes</taxon>
    </lineage>
</organism>
<protein>
    <recommendedName>
        <fullName evidence="1">peptidylprolyl isomerase</fullName>
        <ecNumber evidence="1">5.2.1.8</ecNumber>
    </recommendedName>
</protein>
<reference evidence="5" key="1">
    <citation type="submission" date="2018-05" db="EMBL/GenBank/DDBJ databases">
        <authorList>
            <person name="Lanie J.A."/>
            <person name="Ng W.-L."/>
            <person name="Kazmierczak K.M."/>
            <person name="Andrzejewski T.M."/>
            <person name="Davidsen T.M."/>
            <person name="Wayne K.J."/>
            <person name="Tettelin H."/>
            <person name="Glass J.I."/>
            <person name="Rusch D."/>
            <person name="Podicherti R."/>
            <person name="Tsui H.-C.T."/>
            <person name="Winkler M.E."/>
        </authorList>
    </citation>
    <scope>NUCLEOTIDE SEQUENCE</scope>
</reference>
<dbReference type="PROSITE" id="PS50072">
    <property type="entry name" value="CSA_PPIASE_2"/>
    <property type="match status" value="1"/>
</dbReference>
<dbReference type="EC" id="5.2.1.8" evidence="1"/>
<dbReference type="Gene3D" id="2.60.120.1440">
    <property type="match status" value="1"/>
</dbReference>
<dbReference type="InterPro" id="IPR044666">
    <property type="entry name" value="Cyclophilin_A-like"/>
</dbReference>
<evidence type="ECO:0000259" key="4">
    <source>
        <dbReference type="PROSITE" id="PS50072"/>
    </source>
</evidence>
<dbReference type="PANTHER" id="PTHR45625:SF4">
    <property type="entry name" value="PEPTIDYLPROLYL ISOMERASE DOMAIN AND WD REPEAT-CONTAINING PROTEIN 1"/>
    <property type="match status" value="1"/>
</dbReference>
<evidence type="ECO:0000313" key="5">
    <source>
        <dbReference type="EMBL" id="SVB06685.1"/>
    </source>
</evidence>
<sequence>MDKQSFVKFRINRMMLITFVIAMVTVFGWIDPVQCAADIGFAKNVTNKVYGKSLSKKVRPGDRFFHNQRIRTSLDSGVDIRFLDASVLYVGELSDLTLDNMIYDINKKTATGALQILKGVMRFASGAVPNLNFTVKTGNATLGIRGATFDLMATSGGTEVAVREGAVQVNFPSGSKQVVAGQVFRIPKIGEAGFESSMSVKMKKSVSKMLRMLEVSSVDASKATVKKKNAKQKEDRALKQSPAENKATIGKNLHNILYMDLSYGRVIIEMMPNLAPNHIKRIKQLVREKFYDGHKFHNVISGFVAETGDPTGTGVGGSGTKLRAEISGTRFTRGLVGMKRDRNNPDSADSQFFILLGDAMHLEGKYTAWGRVIHGMLLMDRMHTGSPPTNPDYIVRMRIASDRGG</sequence>
<dbReference type="GO" id="GO:0003755">
    <property type="term" value="F:peptidyl-prolyl cis-trans isomerase activity"/>
    <property type="evidence" value="ECO:0007669"/>
    <property type="project" value="UniProtKB-KW"/>
</dbReference>
<name>A0A382AYT4_9ZZZZ</name>
<feature type="domain" description="PPIase cyclophilin-type" evidence="4">
    <location>
        <begin position="253"/>
        <end position="382"/>
    </location>
</feature>
<proteinExistence type="predicted"/>
<evidence type="ECO:0000256" key="1">
    <source>
        <dbReference type="ARBA" id="ARBA00013194"/>
    </source>
</evidence>
<gene>
    <name evidence="5" type="ORF">METZ01_LOCUS159539</name>
</gene>
<dbReference type="Gene3D" id="2.40.100.10">
    <property type="entry name" value="Cyclophilin-like"/>
    <property type="match status" value="1"/>
</dbReference>
<dbReference type="InterPro" id="IPR006860">
    <property type="entry name" value="FecR"/>
</dbReference>
<evidence type="ECO:0000256" key="2">
    <source>
        <dbReference type="ARBA" id="ARBA00023110"/>
    </source>
</evidence>
<dbReference type="Pfam" id="PF00160">
    <property type="entry name" value="Pro_isomerase"/>
    <property type="match status" value="1"/>
</dbReference>
<evidence type="ECO:0000256" key="3">
    <source>
        <dbReference type="ARBA" id="ARBA00023235"/>
    </source>
</evidence>
<dbReference type="CDD" id="cd00317">
    <property type="entry name" value="cyclophilin"/>
    <property type="match status" value="1"/>
</dbReference>
<dbReference type="Pfam" id="PF04773">
    <property type="entry name" value="FecR"/>
    <property type="match status" value="1"/>
</dbReference>
<accession>A0A382AYT4</accession>
<keyword evidence="3" id="KW-0413">Isomerase</keyword>
<dbReference type="PANTHER" id="PTHR45625">
    <property type="entry name" value="PEPTIDYL-PROLYL CIS-TRANS ISOMERASE-RELATED"/>
    <property type="match status" value="1"/>
</dbReference>
<dbReference type="InterPro" id="IPR029000">
    <property type="entry name" value="Cyclophilin-like_dom_sf"/>
</dbReference>
<dbReference type="AlphaFoldDB" id="A0A382AYT4"/>
<dbReference type="SUPFAM" id="SSF50891">
    <property type="entry name" value="Cyclophilin-like"/>
    <property type="match status" value="1"/>
</dbReference>
<dbReference type="InterPro" id="IPR002130">
    <property type="entry name" value="Cyclophilin-type_PPIase_dom"/>
</dbReference>